<reference evidence="1" key="1">
    <citation type="submission" date="2022-03" db="EMBL/GenBank/DDBJ databases">
        <authorList>
            <person name="Martin H S."/>
        </authorList>
    </citation>
    <scope>NUCLEOTIDE SEQUENCE</scope>
</reference>
<keyword evidence="2" id="KW-1185">Reference proteome</keyword>
<accession>A0ABN8J2B1</accession>
<organism evidence="1 2">
    <name type="scientific">Iphiclides podalirius</name>
    <name type="common">scarce swallowtail</name>
    <dbReference type="NCBI Taxonomy" id="110791"/>
    <lineage>
        <taxon>Eukaryota</taxon>
        <taxon>Metazoa</taxon>
        <taxon>Ecdysozoa</taxon>
        <taxon>Arthropoda</taxon>
        <taxon>Hexapoda</taxon>
        <taxon>Insecta</taxon>
        <taxon>Pterygota</taxon>
        <taxon>Neoptera</taxon>
        <taxon>Endopterygota</taxon>
        <taxon>Lepidoptera</taxon>
        <taxon>Glossata</taxon>
        <taxon>Ditrysia</taxon>
        <taxon>Papilionoidea</taxon>
        <taxon>Papilionidae</taxon>
        <taxon>Papilioninae</taxon>
        <taxon>Iphiclides</taxon>
    </lineage>
</organism>
<feature type="non-terminal residue" evidence="1">
    <location>
        <position position="1"/>
    </location>
</feature>
<protein>
    <submittedName>
        <fullName evidence="1">Uncharacterized protein</fullName>
    </submittedName>
</protein>
<proteinExistence type="predicted"/>
<dbReference type="Proteomes" id="UP000837857">
    <property type="component" value="Chromosome 4"/>
</dbReference>
<name>A0ABN8J2B1_9NEOP</name>
<evidence type="ECO:0000313" key="2">
    <source>
        <dbReference type="Proteomes" id="UP000837857"/>
    </source>
</evidence>
<gene>
    <name evidence="1" type="ORF">IPOD504_LOCUS13941</name>
</gene>
<sequence>MLKRLSMRPERHACHRSECANGIVLASKRPLSTKSRIAPRPGTANAPEQRANLVKNVQTYHELIGKAGTSRLRQNQAGEVLIKHAAAGPGLSARTKGYALTALALRGVSVYENRVNYSLRV</sequence>
<evidence type="ECO:0000313" key="1">
    <source>
        <dbReference type="EMBL" id="CAH2067578.1"/>
    </source>
</evidence>
<dbReference type="EMBL" id="OW152816">
    <property type="protein sequence ID" value="CAH2067578.1"/>
    <property type="molecule type" value="Genomic_DNA"/>
</dbReference>